<gene>
    <name evidence="8" type="ORF">K6Q96_10415</name>
</gene>
<name>A0ABY4WP82_9GAMM</name>
<reference evidence="8" key="1">
    <citation type="submission" date="2021-08" db="EMBL/GenBank/DDBJ databases">
        <authorList>
            <person name="Sakaguchi M."/>
            <person name="Kikuchi T."/>
            <person name="Urbanczyk H."/>
        </authorList>
    </citation>
    <scope>NUCLEOTIDE SEQUENCE</scope>
    <source>
        <strain evidence="8">020920N</strain>
    </source>
</reference>
<feature type="transmembrane region" description="Helical" evidence="7">
    <location>
        <begin position="136"/>
        <end position="157"/>
    </location>
</feature>
<evidence type="ECO:0000256" key="4">
    <source>
        <dbReference type="ARBA" id="ARBA00022692"/>
    </source>
</evidence>
<evidence type="ECO:0000256" key="1">
    <source>
        <dbReference type="ARBA" id="ARBA00004651"/>
    </source>
</evidence>
<dbReference type="PANTHER" id="PTHR30509:SF9">
    <property type="entry name" value="MULTIDRUG RESISTANCE PROTEIN MDTO"/>
    <property type="match status" value="1"/>
</dbReference>
<feature type="transmembrane region" description="Helical" evidence="7">
    <location>
        <begin position="112"/>
        <end position="130"/>
    </location>
</feature>
<dbReference type="PANTHER" id="PTHR30509">
    <property type="entry name" value="P-HYDROXYBENZOIC ACID EFFLUX PUMP SUBUNIT-RELATED"/>
    <property type="match status" value="1"/>
</dbReference>
<keyword evidence="3" id="KW-1003">Cell membrane</keyword>
<evidence type="ECO:0000256" key="5">
    <source>
        <dbReference type="ARBA" id="ARBA00022989"/>
    </source>
</evidence>
<keyword evidence="9" id="KW-1185">Reference proteome</keyword>
<keyword evidence="4 7" id="KW-0812">Transmembrane</keyword>
<dbReference type="EMBL" id="CP082275">
    <property type="protein sequence ID" value="USH01338.1"/>
    <property type="molecule type" value="Genomic_DNA"/>
</dbReference>
<keyword evidence="2" id="KW-0813">Transport</keyword>
<comment type="subcellular location">
    <subcellularLocation>
        <location evidence="1">Cell membrane</location>
        <topology evidence="1">Multi-pass membrane protein</topology>
    </subcellularLocation>
</comment>
<evidence type="ECO:0000256" key="3">
    <source>
        <dbReference type="ARBA" id="ARBA00022475"/>
    </source>
</evidence>
<feature type="transmembrane region" description="Helical" evidence="7">
    <location>
        <begin position="14"/>
        <end position="34"/>
    </location>
</feature>
<dbReference type="Proteomes" id="UP001056255">
    <property type="component" value="Chromosome I"/>
</dbReference>
<feature type="transmembrane region" description="Helical" evidence="7">
    <location>
        <begin position="67"/>
        <end position="83"/>
    </location>
</feature>
<evidence type="ECO:0000256" key="7">
    <source>
        <dbReference type="SAM" id="Phobius"/>
    </source>
</evidence>
<evidence type="ECO:0000313" key="8">
    <source>
        <dbReference type="EMBL" id="USH01338.1"/>
    </source>
</evidence>
<protein>
    <submittedName>
        <fullName evidence="8">FUSC family protein</fullName>
    </submittedName>
</protein>
<feature type="transmembrane region" description="Helical" evidence="7">
    <location>
        <begin position="40"/>
        <end position="60"/>
    </location>
</feature>
<evidence type="ECO:0000256" key="6">
    <source>
        <dbReference type="ARBA" id="ARBA00023136"/>
    </source>
</evidence>
<dbReference type="Pfam" id="PF04632">
    <property type="entry name" value="FUSC"/>
    <property type="match status" value="1"/>
</dbReference>
<organism evidence="8 9">
    <name type="scientific">Grimontia kaedaensis</name>
    <dbReference type="NCBI Taxonomy" id="2872157"/>
    <lineage>
        <taxon>Bacteria</taxon>
        <taxon>Pseudomonadati</taxon>
        <taxon>Pseudomonadota</taxon>
        <taxon>Gammaproteobacteria</taxon>
        <taxon>Vibrionales</taxon>
        <taxon>Vibrionaceae</taxon>
        <taxon>Grimontia</taxon>
    </lineage>
</organism>
<keyword evidence="5 7" id="KW-1133">Transmembrane helix</keyword>
<dbReference type="InterPro" id="IPR006726">
    <property type="entry name" value="PHBA_efflux_AaeB/fusaric-R"/>
</dbReference>
<accession>A0ABY4WP82</accession>
<keyword evidence="6 7" id="KW-0472">Membrane</keyword>
<evidence type="ECO:0000313" key="9">
    <source>
        <dbReference type="Proteomes" id="UP001056255"/>
    </source>
</evidence>
<sequence>MSHYRSFAIQHSRLLYMLRVALVMGLILVIVRQFNLPYGYWALITAVTILGAIPFVGGVVSKANQRIWGTVAGAAVGLALFLIPPQYHWTHHLAFFGLLISTMYFTQEKYAYAALMAAITIVIVAGGGPADFEAAGWRILNVVWSAVLSILASLYVFPARATDQFIYLLESFCHQCGQFYHQHNETMSDNTFVPQNAISLSNLIEKQQGLLPHAARESGPLKPVLVSILSIEKRIHTDLETLMSTNWDSQQGKEKIGDLDGLKTAKEELASQFDALRDGLVNREVNILDSESLLLMSLKPKHQLSDDDDASDISYYGYLWLNRELARQLVHLTVAGKKLFQYR</sequence>
<proteinExistence type="predicted"/>
<evidence type="ECO:0000256" key="2">
    <source>
        <dbReference type="ARBA" id="ARBA00022448"/>
    </source>
</evidence>